<keyword evidence="1" id="KW-0547">Nucleotide-binding</keyword>
<dbReference type="InterPro" id="IPR024156">
    <property type="entry name" value="Small_GTPase_ARF"/>
</dbReference>
<evidence type="ECO:0000256" key="2">
    <source>
        <dbReference type="ARBA" id="ARBA00023134"/>
    </source>
</evidence>
<dbReference type="EMBL" id="CAUEEQ010011969">
    <property type="protein sequence ID" value="CAJ0935970.1"/>
    <property type="molecule type" value="Genomic_DNA"/>
</dbReference>
<evidence type="ECO:0008006" key="5">
    <source>
        <dbReference type="Google" id="ProtNLM"/>
    </source>
</evidence>
<evidence type="ECO:0000256" key="1">
    <source>
        <dbReference type="ARBA" id="ARBA00022741"/>
    </source>
</evidence>
<reference evidence="3" key="1">
    <citation type="submission" date="2023-07" db="EMBL/GenBank/DDBJ databases">
        <authorList>
            <person name="Stuckert A."/>
        </authorList>
    </citation>
    <scope>NUCLEOTIDE SEQUENCE</scope>
</reference>
<dbReference type="Proteomes" id="UP001176940">
    <property type="component" value="Unassembled WGS sequence"/>
</dbReference>
<dbReference type="Gene3D" id="3.40.50.300">
    <property type="entry name" value="P-loop containing nucleotide triphosphate hydrolases"/>
    <property type="match status" value="1"/>
</dbReference>
<dbReference type="SUPFAM" id="SSF52540">
    <property type="entry name" value="P-loop containing nucleoside triphosphate hydrolases"/>
    <property type="match status" value="1"/>
</dbReference>
<protein>
    <recommendedName>
        <fullName evidence="5">ADP-ribosylation factor</fullName>
    </recommendedName>
</protein>
<organism evidence="3 4">
    <name type="scientific">Ranitomeya imitator</name>
    <name type="common">mimic poison frog</name>
    <dbReference type="NCBI Taxonomy" id="111125"/>
    <lineage>
        <taxon>Eukaryota</taxon>
        <taxon>Metazoa</taxon>
        <taxon>Chordata</taxon>
        <taxon>Craniata</taxon>
        <taxon>Vertebrata</taxon>
        <taxon>Euteleostomi</taxon>
        <taxon>Amphibia</taxon>
        <taxon>Batrachia</taxon>
        <taxon>Anura</taxon>
        <taxon>Neobatrachia</taxon>
        <taxon>Hyloidea</taxon>
        <taxon>Dendrobatidae</taxon>
        <taxon>Dendrobatinae</taxon>
        <taxon>Ranitomeya</taxon>
    </lineage>
</organism>
<sequence length="184" mass="20550">MGTLVSRVQGLCGRAQLRKATIVMIGPDGSGKTTILYRLKHKEALETIPTVSYNVETLDIFQDLSLVIWDVSLGAKGGPLKRHFLETCQGFMLVVDSKDTERFYDARDDLFYAVYMDSQDLPFIVLANKQDLAGACSPSELEHHLKLHDLPSRKWDVCGCSGITGEGVHEALEKMCKMIKESER</sequence>
<dbReference type="SMART" id="SM00177">
    <property type="entry name" value="ARF"/>
    <property type="match status" value="1"/>
</dbReference>
<dbReference type="PRINTS" id="PR00328">
    <property type="entry name" value="SAR1GTPBP"/>
</dbReference>
<evidence type="ECO:0000313" key="3">
    <source>
        <dbReference type="EMBL" id="CAJ0935970.1"/>
    </source>
</evidence>
<dbReference type="CDD" id="cd00878">
    <property type="entry name" value="Arf_Arl"/>
    <property type="match status" value="1"/>
</dbReference>
<dbReference type="InterPro" id="IPR006689">
    <property type="entry name" value="Small_GTPase_ARF/SAR"/>
</dbReference>
<keyword evidence="2" id="KW-0342">GTP-binding</keyword>
<dbReference type="PROSITE" id="PS51417">
    <property type="entry name" value="ARF"/>
    <property type="match status" value="1"/>
</dbReference>
<accession>A0ABN9L8Q7</accession>
<comment type="caution">
    <text evidence="3">The sequence shown here is derived from an EMBL/GenBank/DDBJ whole genome shotgun (WGS) entry which is preliminary data.</text>
</comment>
<name>A0ABN9L8Q7_9NEOB</name>
<gene>
    <name evidence="3" type="ORF">RIMI_LOCUS6590840</name>
</gene>
<proteinExistence type="predicted"/>
<dbReference type="InterPro" id="IPR027417">
    <property type="entry name" value="P-loop_NTPase"/>
</dbReference>
<keyword evidence="4" id="KW-1185">Reference proteome</keyword>
<dbReference type="Pfam" id="PF00025">
    <property type="entry name" value="Arf"/>
    <property type="match status" value="1"/>
</dbReference>
<evidence type="ECO:0000313" key="4">
    <source>
        <dbReference type="Proteomes" id="UP001176940"/>
    </source>
</evidence>
<dbReference type="PANTHER" id="PTHR11711">
    <property type="entry name" value="ADP RIBOSYLATION FACTOR-RELATED"/>
    <property type="match status" value="1"/>
</dbReference>
<dbReference type="SMART" id="SM00178">
    <property type="entry name" value="SAR"/>
    <property type="match status" value="1"/>
</dbReference>